<feature type="transmembrane region" description="Helical" evidence="1">
    <location>
        <begin position="74"/>
        <end position="99"/>
    </location>
</feature>
<keyword evidence="1" id="KW-0472">Membrane</keyword>
<evidence type="ECO:0000313" key="2">
    <source>
        <dbReference type="EMBL" id="MBZ2164818.1"/>
    </source>
</evidence>
<evidence type="ECO:0000313" key="3">
    <source>
        <dbReference type="Proteomes" id="UP000825933"/>
    </source>
</evidence>
<feature type="transmembrane region" description="Helical" evidence="1">
    <location>
        <begin position="111"/>
        <end position="138"/>
    </location>
</feature>
<dbReference type="Pfam" id="PF13197">
    <property type="entry name" value="DUF4013"/>
    <property type="match status" value="1"/>
</dbReference>
<reference evidence="3" key="1">
    <citation type="journal article" date="2022" name="Microbiol. Resour. Announc.">
        <title>Draft Genome Sequence of a Methanogenic Archaeon from West Spitsbergen Permafrost.</title>
        <authorList>
            <person name="Trubitsyn V."/>
            <person name="Rivkina E."/>
            <person name="Shcherbakova V."/>
        </authorList>
    </citation>
    <scope>NUCLEOTIDE SEQUENCE [LARGE SCALE GENOMIC DNA]</scope>
    <source>
        <strain evidence="3">VT</strain>
    </source>
</reference>
<dbReference type="Proteomes" id="UP000825933">
    <property type="component" value="Unassembled WGS sequence"/>
</dbReference>
<accession>A0A8T5ULR8</accession>
<protein>
    <submittedName>
        <fullName evidence="2">DUF4013 domain-containing protein</fullName>
    </submittedName>
</protein>
<sequence length="239" mass="25876">MNIGEIISDSIKYPTSDWTKVLILGVIFLISVLILPIFLAYGYMFRIIKATIAGIDELPEFDAIGDMFIDGLKIFVVGIVYAIPVIIIGLIVSLIFGPASATTSTSISAGMFWALIIGNIIYVIIGLIVGLIAIIGIANMAYYDGDLGAAFHFSEILDYISRIGWGKYLAIYIIVALLSFVIYFIAIIVGILLIVVGLVITLPLAFAFISMFGSRAVALLFTEAVIEVPETPTEPEPLE</sequence>
<dbReference type="InterPro" id="IPR025098">
    <property type="entry name" value="DUF4013"/>
</dbReference>
<keyword evidence="1" id="KW-0812">Transmembrane</keyword>
<name>A0A8T5ULR8_9EURY</name>
<dbReference type="EMBL" id="JAIOUQ010000003">
    <property type="protein sequence ID" value="MBZ2164818.1"/>
    <property type="molecule type" value="Genomic_DNA"/>
</dbReference>
<dbReference type="AlphaFoldDB" id="A0A8T5ULR8"/>
<feature type="transmembrane region" description="Helical" evidence="1">
    <location>
        <begin position="169"/>
        <end position="194"/>
    </location>
</feature>
<keyword evidence="1" id="KW-1133">Transmembrane helix</keyword>
<organism evidence="2 3">
    <name type="scientific">Methanobacterium spitsbergense</name>
    <dbReference type="NCBI Taxonomy" id="2874285"/>
    <lineage>
        <taxon>Archaea</taxon>
        <taxon>Methanobacteriati</taxon>
        <taxon>Methanobacteriota</taxon>
        <taxon>Methanomada group</taxon>
        <taxon>Methanobacteria</taxon>
        <taxon>Methanobacteriales</taxon>
        <taxon>Methanobacteriaceae</taxon>
        <taxon>Methanobacterium</taxon>
    </lineage>
</organism>
<evidence type="ECO:0000256" key="1">
    <source>
        <dbReference type="SAM" id="Phobius"/>
    </source>
</evidence>
<proteinExistence type="predicted"/>
<keyword evidence="3" id="KW-1185">Reference proteome</keyword>
<dbReference type="RefSeq" id="WP_223790481.1">
    <property type="nucleotide sequence ID" value="NZ_JAIOUQ010000003.1"/>
</dbReference>
<feature type="transmembrane region" description="Helical" evidence="1">
    <location>
        <begin position="21"/>
        <end position="43"/>
    </location>
</feature>
<comment type="caution">
    <text evidence="2">The sequence shown here is derived from an EMBL/GenBank/DDBJ whole genome shotgun (WGS) entry which is preliminary data.</text>
</comment>
<gene>
    <name evidence="2" type="ORF">K8N75_01955</name>
</gene>